<dbReference type="CDD" id="cd00075">
    <property type="entry name" value="HATPase"/>
    <property type="match status" value="1"/>
</dbReference>
<sequence length="460" mass="50127">MKVPSILPRTLRPRLVSPLSLGGALCLVLWVATLRFRQNYVLASLDRAVVSDGSGPLVLAAMELVLLNALRATFLYQGWFFLGAALDRKGGRGLPSLLLPLTAIPLCYVVPLLLGGGLRLHFGTSAVLGVVSVALVHRLTRGLRGWGNRTVVLALLVFSFQWLDVAPSLTRWGFGQGELSLAVKGIGVLMADGELLDGVGLGGFALAFLGALGTVQILVGQILQARQFQRLRTQDRKLELLRREAERNWVFRELQHLVHDLRRPLTTILGLADVLLSSLPGHREELTRMIRAGEGMDRMIGEILRDDALSRTSAGEVLDLALSQVSPLPWRARVRERIDPEAEAAPVRANRVRLSRALVNLLDNAARAGEAAEAGGEVELTCSLESRNESPGVVFAVKDRGPGWRETRPGESGFGSTGMGLAFVRETARRHEGLLEFRDRPGGGCEVRLWLPRAEEEGEA</sequence>
<dbReference type="PaxDb" id="584708-Apau_0208"/>
<dbReference type="CDD" id="cd00082">
    <property type="entry name" value="HisKA"/>
    <property type="match status" value="1"/>
</dbReference>
<comment type="catalytic activity">
    <reaction evidence="1">
        <text>ATP + protein L-histidine = ADP + protein N-phospho-L-histidine.</text>
        <dbReference type="EC" id="2.7.13.3"/>
    </reaction>
</comment>
<dbReference type="SMART" id="SM00388">
    <property type="entry name" value="HisKA"/>
    <property type="match status" value="1"/>
</dbReference>
<dbReference type="eggNOG" id="COG4191">
    <property type="taxonomic scope" value="Bacteria"/>
</dbReference>
<feature type="transmembrane region" description="Helical" evidence="10">
    <location>
        <begin position="120"/>
        <end position="139"/>
    </location>
</feature>
<dbReference type="InterPro" id="IPR004358">
    <property type="entry name" value="Sig_transdc_His_kin-like_C"/>
</dbReference>
<gene>
    <name evidence="12" type="ORF">Apau_0208</name>
</gene>
<evidence type="ECO:0000256" key="1">
    <source>
        <dbReference type="ARBA" id="ARBA00000085"/>
    </source>
</evidence>
<evidence type="ECO:0000256" key="6">
    <source>
        <dbReference type="ARBA" id="ARBA00022679"/>
    </source>
</evidence>
<dbReference type="Gene3D" id="3.30.565.10">
    <property type="entry name" value="Histidine kinase-like ATPase, C-terminal domain"/>
    <property type="match status" value="1"/>
</dbReference>
<keyword evidence="6" id="KW-0808">Transferase</keyword>
<feature type="transmembrane region" description="Helical" evidence="10">
    <location>
        <begin position="15"/>
        <end position="36"/>
    </location>
</feature>
<organism evidence="12 13">
    <name type="scientific">Aminomonas paucivorans DSM 12260</name>
    <dbReference type="NCBI Taxonomy" id="584708"/>
    <lineage>
        <taxon>Bacteria</taxon>
        <taxon>Thermotogati</taxon>
        <taxon>Synergistota</taxon>
        <taxon>Synergistia</taxon>
        <taxon>Synergistales</taxon>
        <taxon>Synergistaceae</taxon>
        <taxon>Aminomonas</taxon>
    </lineage>
</organism>
<keyword evidence="8 12" id="KW-0418">Kinase</keyword>
<evidence type="ECO:0000256" key="3">
    <source>
        <dbReference type="ARBA" id="ARBA00012438"/>
    </source>
</evidence>
<keyword evidence="10" id="KW-0472">Membrane</keyword>
<dbReference type="PANTHER" id="PTHR44936:SF10">
    <property type="entry name" value="SENSOR PROTEIN RSTB"/>
    <property type="match status" value="1"/>
</dbReference>
<dbReference type="STRING" id="584708.Apau_0208"/>
<dbReference type="PROSITE" id="PS50109">
    <property type="entry name" value="HIS_KIN"/>
    <property type="match status" value="1"/>
</dbReference>
<dbReference type="PRINTS" id="PR00344">
    <property type="entry name" value="BCTRLSENSOR"/>
</dbReference>
<dbReference type="SMART" id="SM00387">
    <property type="entry name" value="HATPase_c"/>
    <property type="match status" value="1"/>
</dbReference>
<keyword evidence="13" id="KW-1185">Reference proteome</keyword>
<feature type="transmembrane region" description="Helical" evidence="10">
    <location>
        <begin position="94"/>
        <end position="114"/>
    </location>
</feature>
<dbReference type="InterPro" id="IPR003594">
    <property type="entry name" value="HATPase_dom"/>
</dbReference>
<evidence type="ECO:0000256" key="5">
    <source>
        <dbReference type="ARBA" id="ARBA00022553"/>
    </source>
</evidence>
<dbReference type="Pfam" id="PF02518">
    <property type="entry name" value="HATPase_c"/>
    <property type="match status" value="1"/>
</dbReference>
<feature type="transmembrane region" description="Helical" evidence="10">
    <location>
        <begin position="56"/>
        <end position="82"/>
    </location>
</feature>
<name>E3CXQ1_9BACT</name>
<dbReference type="InterPro" id="IPR050980">
    <property type="entry name" value="2C_sensor_his_kinase"/>
</dbReference>
<feature type="domain" description="Histidine kinase" evidence="11">
    <location>
        <begin position="256"/>
        <end position="455"/>
    </location>
</feature>
<dbReference type="RefSeq" id="WP_006299788.1">
    <property type="nucleotide sequence ID" value="NZ_CM001022.1"/>
</dbReference>
<dbReference type="Gene3D" id="1.10.287.130">
    <property type="match status" value="1"/>
</dbReference>
<keyword evidence="7" id="KW-0547">Nucleotide-binding</keyword>
<dbReference type="EMBL" id="CM001022">
    <property type="protein sequence ID" value="EFQ22644.1"/>
    <property type="molecule type" value="Genomic_DNA"/>
</dbReference>
<evidence type="ECO:0000256" key="9">
    <source>
        <dbReference type="ARBA" id="ARBA00022840"/>
    </source>
</evidence>
<protein>
    <recommendedName>
        <fullName evidence="3">histidine kinase</fullName>
        <ecNumber evidence="3">2.7.13.3</ecNumber>
    </recommendedName>
</protein>
<dbReference type="GO" id="GO:0005524">
    <property type="term" value="F:ATP binding"/>
    <property type="evidence" value="ECO:0007669"/>
    <property type="project" value="UniProtKB-KW"/>
</dbReference>
<dbReference type="InterPro" id="IPR036890">
    <property type="entry name" value="HATPase_C_sf"/>
</dbReference>
<evidence type="ECO:0000256" key="7">
    <source>
        <dbReference type="ARBA" id="ARBA00022741"/>
    </source>
</evidence>
<reference evidence="12 13" key="1">
    <citation type="journal article" date="2010" name="Stand. Genomic Sci.">
        <title>Non-contiguous finished genome sequence of Aminomonas paucivorans type strain (GLU-3).</title>
        <authorList>
            <person name="Pitluck S."/>
            <person name="Yasawong M."/>
            <person name="Held B."/>
            <person name="Lapidus A."/>
            <person name="Nolan M."/>
            <person name="Copeland A."/>
            <person name="Lucas S."/>
            <person name="Del Rio T.G."/>
            <person name="Tice H."/>
            <person name="Cheng J.F."/>
            <person name="Chertkov O."/>
            <person name="Goodwin L."/>
            <person name="Tapia R."/>
            <person name="Han C."/>
            <person name="Liolios K."/>
            <person name="Ivanova N."/>
            <person name="Mavromatis K."/>
            <person name="Ovchinnikova G."/>
            <person name="Pati A."/>
            <person name="Chen A."/>
            <person name="Palaniappan K."/>
            <person name="Land M."/>
            <person name="Hauser L."/>
            <person name="Chang Y.J."/>
            <person name="Jeffries C.D."/>
            <person name="Pukall R."/>
            <person name="Spring S."/>
            <person name="Rohde M."/>
            <person name="Sikorski J."/>
            <person name="Goker M."/>
            <person name="Woyke T."/>
            <person name="Bristow J."/>
            <person name="Eisen J.A."/>
            <person name="Markowitz V."/>
            <person name="Hugenholtz P."/>
            <person name="Kyrpides N.C."/>
            <person name="Klenk H.P."/>
        </authorList>
    </citation>
    <scope>NUCLEOTIDE SEQUENCE [LARGE SCALE GENOMIC DNA]</scope>
    <source>
        <strain evidence="12 13">DSM 12260</strain>
    </source>
</reference>
<evidence type="ECO:0000256" key="4">
    <source>
        <dbReference type="ARBA" id="ARBA00022475"/>
    </source>
</evidence>
<dbReference type="InterPro" id="IPR003661">
    <property type="entry name" value="HisK_dim/P_dom"/>
</dbReference>
<dbReference type="AlphaFoldDB" id="E3CXQ1"/>
<keyword evidence="10" id="KW-1133">Transmembrane helix</keyword>
<evidence type="ECO:0000256" key="8">
    <source>
        <dbReference type="ARBA" id="ARBA00022777"/>
    </source>
</evidence>
<keyword evidence="10" id="KW-0812">Transmembrane</keyword>
<evidence type="ECO:0000256" key="2">
    <source>
        <dbReference type="ARBA" id="ARBA00004651"/>
    </source>
</evidence>
<dbReference type="SUPFAM" id="SSF47384">
    <property type="entry name" value="Homodimeric domain of signal transducing histidine kinase"/>
    <property type="match status" value="1"/>
</dbReference>
<evidence type="ECO:0000313" key="13">
    <source>
        <dbReference type="Proteomes" id="UP000005096"/>
    </source>
</evidence>
<dbReference type="SUPFAM" id="SSF55874">
    <property type="entry name" value="ATPase domain of HSP90 chaperone/DNA topoisomerase II/histidine kinase"/>
    <property type="match status" value="1"/>
</dbReference>
<dbReference type="GO" id="GO:0005886">
    <property type="term" value="C:plasma membrane"/>
    <property type="evidence" value="ECO:0007669"/>
    <property type="project" value="UniProtKB-SubCell"/>
</dbReference>
<evidence type="ECO:0000259" key="11">
    <source>
        <dbReference type="PROSITE" id="PS50109"/>
    </source>
</evidence>
<evidence type="ECO:0000313" key="12">
    <source>
        <dbReference type="EMBL" id="EFQ22644.1"/>
    </source>
</evidence>
<evidence type="ECO:0000256" key="10">
    <source>
        <dbReference type="SAM" id="Phobius"/>
    </source>
</evidence>
<dbReference type="GO" id="GO:0000155">
    <property type="term" value="F:phosphorelay sensor kinase activity"/>
    <property type="evidence" value="ECO:0007669"/>
    <property type="project" value="InterPro"/>
</dbReference>
<comment type="subcellular location">
    <subcellularLocation>
        <location evidence="2">Cell membrane</location>
        <topology evidence="2">Multi-pass membrane protein</topology>
    </subcellularLocation>
</comment>
<dbReference type="Proteomes" id="UP000005096">
    <property type="component" value="Chromosome"/>
</dbReference>
<keyword evidence="5" id="KW-0597">Phosphoprotein</keyword>
<feature type="transmembrane region" description="Helical" evidence="10">
    <location>
        <begin position="199"/>
        <end position="223"/>
    </location>
</feature>
<dbReference type="Pfam" id="PF00512">
    <property type="entry name" value="HisKA"/>
    <property type="match status" value="1"/>
</dbReference>
<accession>E3CXQ1</accession>
<keyword evidence="9" id="KW-0067">ATP-binding</keyword>
<proteinExistence type="predicted"/>
<dbReference type="HOGENOM" id="CLU_047534_0_0_0"/>
<dbReference type="EC" id="2.7.13.3" evidence="3"/>
<dbReference type="PANTHER" id="PTHR44936">
    <property type="entry name" value="SENSOR PROTEIN CREC"/>
    <property type="match status" value="1"/>
</dbReference>
<dbReference type="OrthoDB" id="84942at2"/>
<feature type="transmembrane region" description="Helical" evidence="10">
    <location>
        <begin position="146"/>
        <end position="163"/>
    </location>
</feature>
<dbReference type="InterPro" id="IPR005467">
    <property type="entry name" value="His_kinase_dom"/>
</dbReference>
<dbReference type="InterPro" id="IPR036097">
    <property type="entry name" value="HisK_dim/P_sf"/>
</dbReference>
<keyword evidence="4" id="KW-1003">Cell membrane</keyword>